<evidence type="ECO:0000313" key="1">
    <source>
        <dbReference type="EMBL" id="RPE08678.1"/>
    </source>
</evidence>
<evidence type="ECO:0000313" key="2">
    <source>
        <dbReference type="Proteomes" id="UP000278351"/>
    </source>
</evidence>
<proteinExistence type="predicted"/>
<dbReference type="OrthoDB" id="653604at2"/>
<dbReference type="Proteomes" id="UP000278351">
    <property type="component" value="Unassembled WGS sequence"/>
</dbReference>
<evidence type="ECO:0008006" key="3">
    <source>
        <dbReference type="Google" id="ProtNLM"/>
    </source>
</evidence>
<comment type="caution">
    <text evidence="1">The sequence shown here is derived from an EMBL/GenBank/DDBJ whole genome shotgun (WGS) entry which is preliminary data.</text>
</comment>
<accession>A0A3N4PM78</accession>
<dbReference type="EMBL" id="RPDH01000002">
    <property type="protein sequence ID" value="RPE08678.1"/>
    <property type="molecule type" value="Genomic_DNA"/>
</dbReference>
<reference evidence="1 2" key="1">
    <citation type="submission" date="2018-11" db="EMBL/GenBank/DDBJ databases">
        <title>Chitinophaga lutea sp.nov., isolate from arsenic contaminated soil.</title>
        <authorList>
            <person name="Zong Y."/>
        </authorList>
    </citation>
    <scope>NUCLEOTIDE SEQUENCE [LARGE SCALE GENOMIC DNA]</scope>
    <source>
        <strain evidence="1 2">ZY74</strain>
    </source>
</reference>
<sequence>MKIVYLDWNVFNKMEKVGEQSSPLKEQLSELEVLIQDKRIAAVYSNAHISDLVRGYLKNPGYIPDHLNTLRRLTNNLCITQYWGESKTRWHFRDPQEYFDSALEDRDSTALSFSTLFEGLDDPLMRAYGEIQNISLKLKKIDPGFRKIYTSNKIG</sequence>
<name>A0A3N4PM78_9BACT</name>
<gene>
    <name evidence="1" type="ORF">EGT74_16710</name>
</gene>
<keyword evidence="2" id="KW-1185">Reference proteome</keyword>
<organism evidence="1 2">
    <name type="scientific">Chitinophaga lutea</name>
    <dbReference type="NCBI Taxonomy" id="2488634"/>
    <lineage>
        <taxon>Bacteria</taxon>
        <taxon>Pseudomonadati</taxon>
        <taxon>Bacteroidota</taxon>
        <taxon>Chitinophagia</taxon>
        <taxon>Chitinophagales</taxon>
        <taxon>Chitinophagaceae</taxon>
        <taxon>Chitinophaga</taxon>
    </lineage>
</organism>
<dbReference type="AlphaFoldDB" id="A0A3N4PM78"/>
<protein>
    <recommendedName>
        <fullName evidence="3">PIN domain-containing protein</fullName>
    </recommendedName>
</protein>
<dbReference type="RefSeq" id="WP_123847675.1">
    <property type="nucleotide sequence ID" value="NZ_RPDH01000002.1"/>
</dbReference>